<dbReference type="SUPFAM" id="SSF54928">
    <property type="entry name" value="RNA-binding domain, RBD"/>
    <property type="match status" value="1"/>
</dbReference>
<evidence type="ECO:0000256" key="4">
    <source>
        <dbReference type="PROSITE-ProRule" id="PRU00176"/>
    </source>
</evidence>
<dbReference type="Pfam" id="PF17820">
    <property type="entry name" value="PDZ_6"/>
    <property type="match status" value="1"/>
</dbReference>
<dbReference type="PANTHER" id="PTHR23139">
    <property type="entry name" value="RNA-BINDING PROTEIN"/>
    <property type="match status" value="1"/>
</dbReference>
<dbReference type="SMART" id="SM00360">
    <property type="entry name" value="RRM"/>
    <property type="match status" value="1"/>
</dbReference>
<dbReference type="InterPro" id="IPR036034">
    <property type="entry name" value="PDZ_sf"/>
</dbReference>
<keyword evidence="2 4" id="KW-0694">RNA-binding</keyword>
<dbReference type="GO" id="GO:0003723">
    <property type="term" value="F:RNA binding"/>
    <property type="evidence" value="ECO:0007669"/>
    <property type="project" value="UniProtKB-UniRule"/>
</dbReference>
<evidence type="ECO:0000256" key="3">
    <source>
        <dbReference type="ARBA" id="ARBA00023187"/>
    </source>
</evidence>
<dbReference type="GO" id="GO:0008380">
    <property type="term" value="P:RNA splicing"/>
    <property type="evidence" value="ECO:0007669"/>
    <property type="project" value="UniProtKB-KW"/>
</dbReference>
<dbReference type="InterPro" id="IPR035979">
    <property type="entry name" value="RBD_domain_sf"/>
</dbReference>
<dbReference type="GO" id="GO:0006397">
    <property type="term" value="P:mRNA processing"/>
    <property type="evidence" value="ECO:0007669"/>
    <property type="project" value="UniProtKB-KW"/>
</dbReference>
<organism evidence="7 8">
    <name type="scientific">Pristionchus entomophagus</name>
    <dbReference type="NCBI Taxonomy" id="358040"/>
    <lineage>
        <taxon>Eukaryota</taxon>
        <taxon>Metazoa</taxon>
        <taxon>Ecdysozoa</taxon>
        <taxon>Nematoda</taxon>
        <taxon>Chromadorea</taxon>
        <taxon>Rhabditida</taxon>
        <taxon>Rhabditina</taxon>
        <taxon>Diplogasteromorpha</taxon>
        <taxon>Diplogasteroidea</taxon>
        <taxon>Neodiplogasteridae</taxon>
        <taxon>Pristionchus</taxon>
    </lineage>
</organism>
<feature type="non-terminal residue" evidence="7">
    <location>
        <position position="1"/>
    </location>
</feature>
<dbReference type="SUPFAM" id="SSF50156">
    <property type="entry name" value="PDZ domain-like"/>
    <property type="match status" value="1"/>
</dbReference>
<protein>
    <recommendedName>
        <fullName evidence="9">PDZ domain-containing protein</fullName>
    </recommendedName>
</protein>
<dbReference type="Gene3D" id="3.30.70.330">
    <property type="match status" value="1"/>
</dbReference>
<dbReference type="EMBL" id="BTSX01000003">
    <property type="protein sequence ID" value="GMS88771.1"/>
    <property type="molecule type" value="Genomic_DNA"/>
</dbReference>
<evidence type="ECO:0000259" key="6">
    <source>
        <dbReference type="PROSITE" id="PS50106"/>
    </source>
</evidence>
<proteinExistence type="predicted"/>
<evidence type="ECO:0000259" key="5">
    <source>
        <dbReference type="PROSITE" id="PS50102"/>
    </source>
</evidence>
<dbReference type="Gene3D" id="2.30.42.10">
    <property type="match status" value="1"/>
</dbReference>
<accession>A0AAV5SZW5</accession>
<evidence type="ECO:0000256" key="1">
    <source>
        <dbReference type="ARBA" id="ARBA00022664"/>
    </source>
</evidence>
<dbReference type="InterPro" id="IPR001478">
    <property type="entry name" value="PDZ"/>
</dbReference>
<keyword evidence="8" id="KW-1185">Reference proteome</keyword>
<evidence type="ECO:0008006" key="9">
    <source>
        <dbReference type="Google" id="ProtNLM"/>
    </source>
</evidence>
<feature type="domain" description="RRM" evidence="5">
    <location>
        <begin position="77"/>
        <end position="151"/>
    </location>
</feature>
<reference evidence="7" key="1">
    <citation type="submission" date="2023-10" db="EMBL/GenBank/DDBJ databases">
        <title>Genome assembly of Pristionchus species.</title>
        <authorList>
            <person name="Yoshida K."/>
            <person name="Sommer R.J."/>
        </authorList>
    </citation>
    <scope>NUCLEOTIDE SEQUENCE</scope>
    <source>
        <strain evidence="7">RS0144</strain>
    </source>
</reference>
<dbReference type="PROSITE" id="PS50106">
    <property type="entry name" value="PDZ"/>
    <property type="match status" value="1"/>
</dbReference>
<feature type="domain" description="PDZ" evidence="6">
    <location>
        <begin position="179"/>
        <end position="240"/>
    </location>
</feature>
<dbReference type="PROSITE" id="PS50102">
    <property type="entry name" value="RRM"/>
    <property type="match status" value="1"/>
</dbReference>
<evidence type="ECO:0000313" key="7">
    <source>
        <dbReference type="EMBL" id="GMS88771.1"/>
    </source>
</evidence>
<dbReference type="AlphaFoldDB" id="A0AAV5SZW5"/>
<comment type="caution">
    <text evidence="7">The sequence shown here is derived from an EMBL/GenBank/DDBJ whole genome shotgun (WGS) entry which is preliminary data.</text>
</comment>
<dbReference type="SMART" id="SM00228">
    <property type="entry name" value="PDZ"/>
    <property type="match status" value="1"/>
</dbReference>
<name>A0AAV5SZW5_9BILA</name>
<evidence type="ECO:0000313" key="8">
    <source>
        <dbReference type="Proteomes" id="UP001432027"/>
    </source>
</evidence>
<dbReference type="InterPro" id="IPR000504">
    <property type="entry name" value="RRM_dom"/>
</dbReference>
<gene>
    <name evidence="7" type="ORF">PENTCL1PPCAC_10946</name>
</gene>
<dbReference type="Pfam" id="PF00076">
    <property type="entry name" value="RRM_1"/>
    <property type="match status" value="1"/>
</dbReference>
<sequence>GFSRPPPLKTYYPVDSQCHSFRIVKDRSETSEHSIMDRPVLVAVESMEEASLEDEIKQARENYSLSMAARSRIEPNHKIYIGSVPMNLEEEQLRQLLSRFGKLKDLKLIADRFGRFAIAEYYVFECCHVAMAALNRMHLGDKKLNAQWANEEMLEHASSISALAAETPRASDSQIGIRTVRLQEAHPSGFYGMHIVRNVICYVAPDWPAGKQGVREGDEIISIDGMNVENLSRTEIAKLLLLSDSGHEIKIRFNSDLSEDCILSMKVCGLVV</sequence>
<dbReference type="InterPro" id="IPR012677">
    <property type="entry name" value="Nucleotide-bd_a/b_plait_sf"/>
</dbReference>
<keyword evidence="3" id="KW-0508">mRNA splicing</keyword>
<dbReference type="InterPro" id="IPR041489">
    <property type="entry name" value="PDZ_6"/>
</dbReference>
<evidence type="ECO:0000256" key="2">
    <source>
        <dbReference type="ARBA" id="ARBA00022884"/>
    </source>
</evidence>
<dbReference type="Proteomes" id="UP001432027">
    <property type="component" value="Unassembled WGS sequence"/>
</dbReference>
<keyword evidence="1" id="KW-0507">mRNA processing</keyword>